<feature type="region of interest" description="Disordered" evidence="1">
    <location>
        <begin position="89"/>
        <end position="123"/>
    </location>
</feature>
<reference evidence="3" key="1">
    <citation type="submission" date="2014-04" db="EMBL/GenBank/DDBJ databases">
        <title>Evolutionary Origins and Diversification of the Mycorrhizal Mutualists.</title>
        <authorList>
            <consortium name="DOE Joint Genome Institute"/>
            <consortium name="Mycorrhizal Genomics Consortium"/>
            <person name="Kohler A."/>
            <person name="Kuo A."/>
            <person name="Nagy L.G."/>
            <person name="Floudas D."/>
            <person name="Copeland A."/>
            <person name="Barry K.W."/>
            <person name="Cichocki N."/>
            <person name="Veneault-Fourrey C."/>
            <person name="LaButti K."/>
            <person name="Lindquist E.A."/>
            <person name="Lipzen A."/>
            <person name="Lundell T."/>
            <person name="Morin E."/>
            <person name="Murat C."/>
            <person name="Riley R."/>
            <person name="Ohm R."/>
            <person name="Sun H."/>
            <person name="Tunlid A."/>
            <person name="Henrissat B."/>
            <person name="Grigoriev I.V."/>
            <person name="Hibbett D.S."/>
            <person name="Martin F."/>
        </authorList>
    </citation>
    <scope>NUCLEOTIDE SEQUENCE [LARGE SCALE GENOMIC DNA]</scope>
    <source>
        <strain evidence="3">FD-334 SS-4</strain>
    </source>
</reference>
<sequence>MAPCRCRRDASRRRFPDYMPSRLLYATPLRIAVVECSRAEPMLSTHWSHRPLSPCRNPVTPMPFTVVEDSLAETPPPLSLTALANRITNIPRQQRERARGRGRHRDLASRPRGGRARPRGTAGGEACVIHDIRIYQH</sequence>
<feature type="compositionally biased region" description="Basic and acidic residues" evidence="1">
    <location>
        <begin position="93"/>
        <end position="109"/>
    </location>
</feature>
<organism evidence="2 3">
    <name type="scientific">Hypholoma sublateritium (strain FD-334 SS-4)</name>
    <dbReference type="NCBI Taxonomy" id="945553"/>
    <lineage>
        <taxon>Eukaryota</taxon>
        <taxon>Fungi</taxon>
        <taxon>Dikarya</taxon>
        <taxon>Basidiomycota</taxon>
        <taxon>Agaricomycotina</taxon>
        <taxon>Agaricomycetes</taxon>
        <taxon>Agaricomycetidae</taxon>
        <taxon>Agaricales</taxon>
        <taxon>Agaricineae</taxon>
        <taxon>Strophariaceae</taxon>
        <taxon>Hypholoma</taxon>
    </lineage>
</organism>
<dbReference type="AlphaFoldDB" id="A0A0D2KSP1"/>
<protein>
    <submittedName>
        <fullName evidence="2">Uncharacterized protein</fullName>
    </submittedName>
</protein>
<proteinExistence type="predicted"/>
<gene>
    <name evidence="2" type="ORF">HYPSUDRAFT_206013</name>
</gene>
<evidence type="ECO:0000313" key="2">
    <source>
        <dbReference type="EMBL" id="KJA17667.1"/>
    </source>
</evidence>
<evidence type="ECO:0000313" key="3">
    <source>
        <dbReference type="Proteomes" id="UP000054270"/>
    </source>
</evidence>
<evidence type="ECO:0000256" key="1">
    <source>
        <dbReference type="SAM" id="MobiDB-lite"/>
    </source>
</evidence>
<name>A0A0D2KSP1_HYPSF</name>
<dbReference type="EMBL" id="KN817600">
    <property type="protein sequence ID" value="KJA17667.1"/>
    <property type="molecule type" value="Genomic_DNA"/>
</dbReference>
<accession>A0A0D2KSP1</accession>
<dbReference type="Proteomes" id="UP000054270">
    <property type="component" value="Unassembled WGS sequence"/>
</dbReference>
<keyword evidence="3" id="KW-1185">Reference proteome</keyword>